<dbReference type="EMBL" id="JAAATY010000064">
    <property type="protein sequence ID" value="NRN71402.1"/>
    <property type="molecule type" value="Genomic_DNA"/>
</dbReference>
<protein>
    <submittedName>
        <fullName evidence="3">UDP-glucoronosyl and UDP-glucosyl transferase</fullName>
    </submittedName>
</protein>
<dbReference type="InterPro" id="IPR050271">
    <property type="entry name" value="UDP-glycosyltransferase"/>
</dbReference>
<dbReference type="Pfam" id="PF00201">
    <property type="entry name" value="UDPGT"/>
    <property type="match status" value="1"/>
</dbReference>
<dbReference type="SUPFAM" id="SSF53756">
    <property type="entry name" value="UDP-Glycosyltransferase/glycogen phosphorylase"/>
    <property type="match status" value="1"/>
</dbReference>
<evidence type="ECO:0000256" key="2">
    <source>
        <dbReference type="ARBA" id="ARBA00022679"/>
    </source>
</evidence>
<dbReference type="InterPro" id="IPR002213">
    <property type="entry name" value="UDP_glucos_trans"/>
</dbReference>
<dbReference type="Gene3D" id="3.40.50.2000">
    <property type="entry name" value="Glycogen Phosphorylase B"/>
    <property type="match status" value="2"/>
</dbReference>
<dbReference type="PANTHER" id="PTHR48043:SF145">
    <property type="entry name" value="FI06409P-RELATED"/>
    <property type="match status" value="1"/>
</dbReference>
<keyword evidence="4" id="KW-1185">Reference proteome</keyword>
<dbReference type="PANTHER" id="PTHR48043">
    <property type="entry name" value="EG:EG0003.4 PROTEIN-RELATED"/>
    <property type="match status" value="1"/>
</dbReference>
<evidence type="ECO:0000313" key="3">
    <source>
        <dbReference type="EMBL" id="NRN71402.1"/>
    </source>
</evidence>
<keyword evidence="1" id="KW-0328">Glycosyltransferase</keyword>
<dbReference type="RefSeq" id="WP_173142602.1">
    <property type="nucleotide sequence ID" value="NZ_CBCSGW010000005.1"/>
</dbReference>
<comment type="caution">
    <text evidence="3">The sequence shown here is derived from an EMBL/GenBank/DDBJ whole genome shotgun (WGS) entry which is preliminary data.</text>
</comment>
<dbReference type="Proteomes" id="UP000763557">
    <property type="component" value="Unassembled WGS sequence"/>
</dbReference>
<evidence type="ECO:0000256" key="1">
    <source>
        <dbReference type="ARBA" id="ARBA00022676"/>
    </source>
</evidence>
<accession>A0ABX2FKK4</accession>
<evidence type="ECO:0000313" key="4">
    <source>
        <dbReference type="Proteomes" id="UP000763557"/>
    </source>
</evidence>
<dbReference type="GO" id="GO:0016740">
    <property type="term" value="F:transferase activity"/>
    <property type="evidence" value="ECO:0007669"/>
    <property type="project" value="UniProtKB-KW"/>
</dbReference>
<gene>
    <name evidence="3" type="ORF">GC106_86820</name>
</gene>
<reference evidence="3 4" key="1">
    <citation type="submission" date="2020-01" db="EMBL/GenBank/DDBJ databases">
        <title>Kibdelosporangium persica a novel Actinomycetes from a hot desert in Iran.</title>
        <authorList>
            <person name="Safaei N."/>
            <person name="Zaburannyi N."/>
            <person name="Mueller R."/>
            <person name="Wink J."/>
        </authorList>
    </citation>
    <scope>NUCLEOTIDE SEQUENCE [LARGE SCALE GENOMIC DNA]</scope>
    <source>
        <strain evidence="3 4">4NS15</strain>
    </source>
</reference>
<organism evidence="3 4">
    <name type="scientific">Kibdelosporangium persicum</name>
    <dbReference type="NCBI Taxonomy" id="2698649"/>
    <lineage>
        <taxon>Bacteria</taxon>
        <taxon>Bacillati</taxon>
        <taxon>Actinomycetota</taxon>
        <taxon>Actinomycetes</taxon>
        <taxon>Pseudonocardiales</taxon>
        <taxon>Pseudonocardiaceae</taxon>
        <taxon>Kibdelosporangium</taxon>
    </lineage>
</organism>
<name>A0ABX2FKK4_9PSEU</name>
<dbReference type="CDD" id="cd03784">
    <property type="entry name" value="GT1_Gtf-like"/>
    <property type="match status" value="1"/>
</dbReference>
<sequence length="454" mass="49999">MTAQSPGPVLFASPSHPSLFGPLATIATELDRRGVEGLWFGGSEDRKADVEALSPRGGIGFVQIGRYVPELQPGNWTEETFQRLNSRSRLRAFAAFMDQSFVGPHGAEFYEQSLAAIDRIRPALVVADLGATWMFDAAMTRGVPYVINSPTLVSYLYAPALSWTFPAPFSGLPLRMTTGQKVANLLFSLARIGIFLQPSRMKATRAFIAERAALGIKNTKGLLGPYADAAVAVIGHSQFGIEYPHDRAPDCLEMVGPVMPSTTAAPDPDIMGWVEQHRSIVYLGFGAMNRPTRRQIEAILTAAGNLAPDHHVLWSLPKSQHRLLPTKIPANVRIETWVPQVDVLAHPHVRVFMSQGGNGTHHGLYFGKPLLLMPHTWEARDGAVRFVDSGAALLLRDTTKLDSAEITTKLRRLFTDDGLRERALHWKERLRQAGGVSAAADIILRHRDSQDRKR</sequence>
<proteinExistence type="predicted"/>
<keyword evidence="2 3" id="KW-0808">Transferase</keyword>